<dbReference type="PROSITE" id="PS50191">
    <property type="entry name" value="CRAL_TRIO"/>
    <property type="match status" value="1"/>
</dbReference>
<dbReference type="SUPFAM" id="SSF46938">
    <property type="entry name" value="CRAL/TRIO N-terminal domain"/>
    <property type="match status" value="1"/>
</dbReference>
<dbReference type="AlphaFoldDB" id="A0AAD2H5D9"/>
<dbReference type="GO" id="GO:0008526">
    <property type="term" value="F:phosphatidylinositol transfer activity"/>
    <property type="evidence" value="ECO:0007669"/>
    <property type="project" value="TreeGrafter"/>
</dbReference>
<dbReference type="SUPFAM" id="SSF52087">
    <property type="entry name" value="CRAL/TRIO domain"/>
    <property type="match status" value="1"/>
</dbReference>
<dbReference type="InterPro" id="IPR052578">
    <property type="entry name" value="PI_Transfer_CRAL-TRIO"/>
</dbReference>
<dbReference type="EMBL" id="CAVNYO010000146">
    <property type="protein sequence ID" value="CAK5269362.1"/>
    <property type="molecule type" value="Genomic_DNA"/>
</dbReference>
<comment type="caution">
    <text evidence="2">The sequence shown here is derived from an EMBL/GenBank/DDBJ whole genome shotgun (WGS) entry which is preliminary data.</text>
</comment>
<dbReference type="InterPro" id="IPR036273">
    <property type="entry name" value="CRAL/TRIO_N_dom_sf"/>
</dbReference>
<name>A0AAD2H5D9_9AGAR</name>
<evidence type="ECO:0000313" key="2">
    <source>
        <dbReference type="EMBL" id="CAK5269362.1"/>
    </source>
</evidence>
<dbReference type="Pfam" id="PF00650">
    <property type="entry name" value="CRAL_TRIO"/>
    <property type="match status" value="1"/>
</dbReference>
<dbReference type="Pfam" id="PF03765">
    <property type="entry name" value="CRAL_TRIO_N"/>
    <property type="match status" value="1"/>
</dbReference>
<dbReference type="Gene3D" id="3.40.525.10">
    <property type="entry name" value="CRAL-TRIO lipid binding domain"/>
    <property type="match status" value="1"/>
</dbReference>
<accession>A0AAD2H5D9</accession>
<gene>
    <name evidence="2" type="ORF">MYCIT1_LOCUS13017</name>
</gene>
<dbReference type="PANTHER" id="PTHR45824:SF29">
    <property type="entry name" value="GH16843P"/>
    <property type="match status" value="1"/>
</dbReference>
<evidence type="ECO:0000313" key="3">
    <source>
        <dbReference type="Proteomes" id="UP001295794"/>
    </source>
</evidence>
<dbReference type="InterPro" id="IPR001251">
    <property type="entry name" value="CRAL-TRIO_dom"/>
</dbReference>
<dbReference type="InterPro" id="IPR011074">
    <property type="entry name" value="CRAL/TRIO_N_dom"/>
</dbReference>
<protein>
    <recommendedName>
        <fullName evidence="1">CRAL-TRIO domain-containing protein</fullName>
    </recommendedName>
</protein>
<evidence type="ECO:0000259" key="1">
    <source>
        <dbReference type="PROSITE" id="PS50191"/>
    </source>
</evidence>
<dbReference type="PANTHER" id="PTHR45824">
    <property type="entry name" value="GH16843P"/>
    <property type="match status" value="1"/>
</dbReference>
<dbReference type="SMART" id="SM00516">
    <property type="entry name" value="SEC14"/>
    <property type="match status" value="1"/>
</dbReference>
<keyword evidence="3" id="KW-1185">Reference proteome</keyword>
<feature type="domain" description="CRAL-TRIO" evidence="1">
    <location>
        <begin position="109"/>
        <end position="263"/>
    </location>
</feature>
<dbReference type="CDD" id="cd00170">
    <property type="entry name" value="SEC14"/>
    <property type="match status" value="1"/>
</dbReference>
<organism evidence="2 3">
    <name type="scientific">Mycena citricolor</name>
    <dbReference type="NCBI Taxonomy" id="2018698"/>
    <lineage>
        <taxon>Eukaryota</taxon>
        <taxon>Fungi</taxon>
        <taxon>Dikarya</taxon>
        <taxon>Basidiomycota</taxon>
        <taxon>Agaricomycotina</taxon>
        <taxon>Agaricomycetes</taxon>
        <taxon>Agaricomycetidae</taxon>
        <taxon>Agaricales</taxon>
        <taxon>Marasmiineae</taxon>
        <taxon>Mycenaceae</taxon>
        <taxon>Mycena</taxon>
    </lineage>
</organism>
<dbReference type="InterPro" id="IPR036865">
    <property type="entry name" value="CRAL-TRIO_dom_sf"/>
</dbReference>
<dbReference type="Proteomes" id="UP001295794">
    <property type="component" value="Unassembled WGS sequence"/>
</dbReference>
<proteinExistence type="predicted"/>
<sequence length="316" mass="35949">MSPTVNLPIPPPPSAQIAAPLTQPPLNEDQLKMQAAVQAHFEDPSYLLTGIESTDKTLMDVEKMWLSYECILRYLRASKWKTEIAVRRLEETLLWRREYGVYDTVTADLVAPEATTGKQILLGFDVHGRPGMYLLPSRQNTNESPRQIQFVVWMLERCIELMPAGVESLDLLINYADKAKNPSFSTSKSVLNILQTHYPERLGLALIINVPFLLNAFYKMIKPFIDPLTATKLAFNPKLFEDKIFTEDVVMSEGWGGSYNFEYVHEKYWPALVAMCEERRKLWTETWVKLGGKVGIKEVDYKADVPADNVETGGEV</sequence>
<reference evidence="2" key="1">
    <citation type="submission" date="2023-11" db="EMBL/GenBank/DDBJ databases">
        <authorList>
            <person name="De Vega J J."/>
            <person name="De Vega J J."/>
        </authorList>
    </citation>
    <scope>NUCLEOTIDE SEQUENCE</scope>
</reference>
<dbReference type="SMART" id="SM01100">
    <property type="entry name" value="CRAL_TRIO_N"/>
    <property type="match status" value="1"/>
</dbReference>